<reference evidence="5 7" key="2">
    <citation type="submission" date="2015-06" db="EMBL/GenBank/DDBJ databases">
        <title>Genome sequencing project of Bacillus galactosidilyticus PL133.</title>
        <authorList>
            <person name="Gaiero J."/>
            <person name="Nicol R."/>
            <person name="Habash M."/>
        </authorList>
    </citation>
    <scope>NUCLEOTIDE SEQUENCE [LARGE SCALE GENOMIC DNA]</scope>
    <source>
        <strain evidence="5 7">PL133</strain>
    </source>
</reference>
<dbReference type="SUPFAM" id="SSF53822">
    <property type="entry name" value="Periplasmic binding protein-like I"/>
    <property type="match status" value="1"/>
</dbReference>
<dbReference type="Gene3D" id="3.40.50.2300">
    <property type="match status" value="2"/>
</dbReference>
<dbReference type="PANTHER" id="PTHR30146">
    <property type="entry name" value="LACI-RELATED TRANSCRIPTIONAL REPRESSOR"/>
    <property type="match status" value="1"/>
</dbReference>
<dbReference type="InterPro" id="IPR028082">
    <property type="entry name" value="Peripla_BP_I"/>
</dbReference>
<feature type="domain" description="HTH lacI-type" evidence="4">
    <location>
        <begin position="3"/>
        <end position="57"/>
    </location>
</feature>
<organism evidence="5 7">
    <name type="scientific">Lederbergia galactosidilytica</name>
    <dbReference type="NCBI Taxonomy" id="217031"/>
    <lineage>
        <taxon>Bacteria</taxon>
        <taxon>Bacillati</taxon>
        <taxon>Bacillota</taxon>
        <taxon>Bacilli</taxon>
        <taxon>Bacillales</taxon>
        <taxon>Bacillaceae</taxon>
        <taxon>Lederbergia</taxon>
    </lineage>
</organism>
<keyword evidence="8" id="KW-1185">Reference proteome</keyword>
<dbReference type="Proteomes" id="UP000053881">
    <property type="component" value="Unassembled WGS sequence"/>
</dbReference>
<evidence type="ECO:0000313" key="5">
    <source>
        <dbReference type="EMBL" id="KRG11963.1"/>
    </source>
</evidence>
<dbReference type="GO" id="GO:0003700">
    <property type="term" value="F:DNA-binding transcription factor activity"/>
    <property type="evidence" value="ECO:0007669"/>
    <property type="project" value="TreeGrafter"/>
</dbReference>
<dbReference type="PANTHER" id="PTHR30146:SF109">
    <property type="entry name" value="HTH-TYPE TRANSCRIPTIONAL REGULATOR GALS"/>
    <property type="match status" value="1"/>
</dbReference>
<dbReference type="SMART" id="SM00354">
    <property type="entry name" value="HTH_LACI"/>
    <property type="match status" value="1"/>
</dbReference>
<dbReference type="STRING" id="217031.ABB05_14910"/>
<dbReference type="Proteomes" id="UP000077881">
    <property type="component" value="Unassembled WGS sequence"/>
</dbReference>
<accession>A0A0Q9XTL4</accession>
<dbReference type="EMBL" id="LDJR01000056">
    <property type="protein sequence ID" value="OAK68380.1"/>
    <property type="molecule type" value="Genomic_DNA"/>
</dbReference>
<dbReference type="InterPro" id="IPR010982">
    <property type="entry name" value="Lambda_DNA-bd_dom_sf"/>
</dbReference>
<dbReference type="InterPro" id="IPR000843">
    <property type="entry name" value="HTH_LacI"/>
</dbReference>
<comment type="caution">
    <text evidence="5">The sequence shown here is derived from an EMBL/GenBank/DDBJ whole genome shotgun (WGS) entry which is preliminary data.</text>
</comment>
<keyword evidence="2" id="KW-0238">DNA-binding</keyword>
<dbReference type="EMBL" id="LGPB01000103">
    <property type="protein sequence ID" value="KRG11963.1"/>
    <property type="molecule type" value="Genomic_DNA"/>
</dbReference>
<dbReference type="CDD" id="cd01392">
    <property type="entry name" value="HTH_LacI"/>
    <property type="match status" value="1"/>
</dbReference>
<evidence type="ECO:0000256" key="3">
    <source>
        <dbReference type="ARBA" id="ARBA00023163"/>
    </source>
</evidence>
<dbReference type="PRINTS" id="PR00036">
    <property type="entry name" value="HTHLACI"/>
</dbReference>
<name>A0A0Q9XTL4_9BACI</name>
<dbReference type="InterPro" id="IPR046335">
    <property type="entry name" value="LacI/GalR-like_sensor"/>
</dbReference>
<keyword evidence="3" id="KW-0804">Transcription</keyword>
<reference evidence="6 8" key="1">
    <citation type="submission" date="2015-05" db="EMBL/GenBank/DDBJ databases">
        <title>Comparison of genome.</title>
        <authorList>
            <person name="Zheng Z."/>
            <person name="Sun M."/>
        </authorList>
    </citation>
    <scope>NUCLEOTIDE SEQUENCE [LARGE SCALE GENOMIC DNA]</scope>
    <source>
        <strain evidence="6 8">G25-74</strain>
    </source>
</reference>
<dbReference type="GO" id="GO:0000976">
    <property type="term" value="F:transcription cis-regulatory region binding"/>
    <property type="evidence" value="ECO:0007669"/>
    <property type="project" value="TreeGrafter"/>
</dbReference>
<evidence type="ECO:0000256" key="2">
    <source>
        <dbReference type="ARBA" id="ARBA00023125"/>
    </source>
</evidence>
<dbReference type="PROSITE" id="PS50932">
    <property type="entry name" value="HTH_LACI_2"/>
    <property type="match status" value="1"/>
</dbReference>
<evidence type="ECO:0000256" key="1">
    <source>
        <dbReference type="ARBA" id="ARBA00023015"/>
    </source>
</evidence>
<gene>
    <name evidence="6" type="ORF">ABB05_14910</name>
    <name evidence="5" type="ORF">ACA29_12715</name>
</gene>
<evidence type="ECO:0000313" key="6">
    <source>
        <dbReference type="EMBL" id="OAK68380.1"/>
    </source>
</evidence>
<dbReference type="SUPFAM" id="SSF47413">
    <property type="entry name" value="lambda repressor-like DNA-binding domains"/>
    <property type="match status" value="1"/>
</dbReference>
<dbReference type="PROSITE" id="PS00356">
    <property type="entry name" value="HTH_LACI_1"/>
    <property type="match status" value="1"/>
</dbReference>
<sequence>MSITIKDIAQLAGVSYSTVSKALNNSPLVKKTTKDKIIAIAKDMGYEPNFAAQRLVSKRTKLVGLIWPTIERVVLATLVTKISDEIRKTSYSMILSVDPIEASLETFRKFQVDGIILFEEESDRMVETHPIPLLSYGVSGKTASPFPIIDANHGQAMHDAIQYLYELGHRKIAYIGDISSNDPMQKAKYNGFIQAVKKYELTIDPTYLVNTEGLDWYNGYSAVKKLISYSPLPTAIVGGSYDISSGIIRGLKENQLDIPNDISIISYDNIPQMANLEIPLTAIGVPVDQLAKEIVHTMIQQIEEQDSEPNVKKLQPLLHERASCTAVKL</sequence>
<keyword evidence="1" id="KW-0805">Transcription regulation</keyword>
<evidence type="ECO:0000313" key="7">
    <source>
        <dbReference type="Proteomes" id="UP000053881"/>
    </source>
</evidence>
<protein>
    <submittedName>
        <fullName evidence="5">Transcriptional regulator</fullName>
    </submittedName>
</protein>
<dbReference type="Pfam" id="PF13377">
    <property type="entry name" value="Peripla_BP_3"/>
    <property type="match status" value="1"/>
</dbReference>
<dbReference type="RefSeq" id="WP_057983440.1">
    <property type="nucleotide sequence ID" value="NZ_JAGGKH010000039.1"/>
</dbReference>
<dbReference type="PATRIC" id="fig|217031.4.peg.4239"/>
<dbReference type="AlphaFoldDB" id="A0A0Q9XTL4"/>
<evidence type="ECO:0000259" key="4">
    <source>
        <dbReference type="PROSITE" id="PS50932"/>
    </source>
</evidence>
<evidence type="ECO:0000313" key="8">
    <source>
        <dbReference type="Proteomes" id="UP000077881"/>
    </source>
</evidence>
<dbReference type="OrthoDB" id="2528004at2"/>
<proteinExistence type="predicted"/>
<dbReference type="Pfam" id="PF00356">
    <property type="entry name" value="LacI"/>
    <property type="match status" value="1"/>
</dbReference>
<dbReference type="Gene3D" id="1.10.260.40">
    <property type="entry name" value="lambda repressor-like DNA-binding domains"/>
    <property type="match status" value="1"/>
</dbReference>